<feature type="transmembrane region" description="Helical" evidence="1">
    <location>
        <begin position="54"/>
        <end position="74"/>
    </location>
</feature>
<name>A0AAD6TM76_9AGAR</name>
<comment type="caution">
    <text evidence="2">The sequence shown here is derived from an EMBL/GenBank/DDBJ whole genome shotgun (WGS) entry which is preliminary data.</text>
</comment>
<keyword evidence="1" id="KW-0472">Membrane</keyword>
<organism evidence="2 3">
    <name type="scientific">Mycena belliarum</name>
    <dbReference type="NCBI Taxonomy" id="1033014"/>
    <lineage>
        <taxon>Eukaryota</taxon>
        <taxon>Fungi</taxon>
        <taxon>Dikarya</taxon>
        <taxon>Basidiomycota</taxon>
        <taxon>Agaricomycotina</taxon>
        <taxon>Agaricomycetes</taxon>
        <taxon>Agaricomycetidae</taxon>
        <taxon>Agaricales</taxon>
        <taxon>Marasmiineae</taxon>
        <taxon>Mycenaceae</taxon>
        <taxon>Mycena</taxon>
    </lineage>
</organism>
<keyword evidence="3" id="KW-1185">Reference proteome</keyword>
<feature type="transmembrane region" description="Helical" evidence="1">
    <location>
        <begin position="168"/>
        <end position="188"/>
    </location>
</feature>
<feature type="transmembrane region" description="Helical" evidence="1">
    <location>
        <begin position="86"/>
        <end position="108"/>
    </location>
</feature>
<protein>
    <submittedName>
        <fullName evidence="2">Uncharacterized protein</fullName>
    </submittedName>
</protein>
<dbReference type="AlphaFoldDB" id="A0AAD6TM76"/>
<keyword evidence="1" id="KW-0812">Transmembrane</keyword>
<proteinExistence type="predicted"/>
<gene>
    <name evidence="2" type="ORF">B0H15DRAFT_177492</name>
</gene>
<reference evidence="2" key="1">
    <citation type="submission" date="2023-03" db="EMBL/GenBank/DDBJ databases">
        <title>Massive genome expansion in bonnet fungi (Mycena s.s.) driven by repeated elements and novel gene families across ecological guilds.</title>
        <authorList>
            <consortium name="Lawrence Berkeley National Laboratory"/>
            <person name="Harder C.B."/>
            <person name="Miyauchi S."/>
            <person name="Viragh M."/>
            <person name="Kuo A."/>
            <person name="Thoen E."/>
            <person name="Andreopoulos B."/>
            <person name="Lu D."/>
            <person name="Skrede I."/>
            <person name="Drula E."/>
            <person name="Henrissat B."/>
            <person name="Morin E."/>
            <person name="Kohler A."/>
            <person name="Barry K."/>
            <person name="LaButti K."/>
            <person name="Morin E."/>
            <person name="Salamov A."/>
            <person name="Lipzen A."/>
            <person name="Mereny Z."/>
            <person name="Hegedus B."/>
            <person name="Baldrian P."/>
            <person name="Stursova M."/>
            <person name="Weitz H."/>
            <person name="Taylor A."/>
            <person name="Grigoriev I.V."/>
            <person name="Nagy L.G."/>
            <person name="Martin F."/>
            <person name="Kauserud H."/>
        </authorList>
    </citation>
    <scope>NUCLEOTIDE SEQUENCE</scope>
    <source>
        <strain evidence="2">CBHHK173m</strain>
    </source>
</reference>
<dbReference type="Proteomes" id="UP001222325">
    <property type="component" value="Unassembled WGS sequence"/>
</dbReference>
<evidence type="ECO:0000313" key="2">
    <source>
        <dbReference type="EMBL" id="KAJ7064417.1"/>
    </source>
</evidence>
<evidence type="ECO:0000313" key="3">
    <source>
        <dbReference type="Proteomes" id="UP001222325"/>
    </source>
</evidence>
<evidence type="ECO:0000256" key="1">
    <source>
        <dbReference type="SAM" id="Phobius"/>
    </source>
</evidence>
<dbReference type="EMBL" id="JARJCN010000189">
    <property type="protein sequence ID" value="KAJ7064417.1"/>
    <property type="molecule type" value="Genomic_DNA"/>
</dbReference>
<accession>A0AAD6TM76</accession>
<feature type="transmembrane region" description="Helical" evidence="1">
    <location>
        <begin position="20"/>
        <end position="42"/>
    </location>
</feature>
<keyword evidence="1" id="KW-1133">Transmembrane helix</keyword>
<feature type="non-terminal residue" evidence="2">
    <location>
        <position position="210"/>
    </location>
</feature>
<sequence>MDSPSTCSGLFAAEPDISGIGVRVAIYTQNLLSFIPAVWALWDGKVTEAELDSIEAQSTTILITAFAILISAIVETQTVGLSSYHAGIVLSLSWMNNTNTFIYFLLYIHYKSRVEEGRIDSLAGWIKHILTNISIGSPTTEPAPSDAKVEETGSPKRSLYIRRIFKRIVLVLGSFHLTLMAILGIWLWSNPHSFGTGDSCAVNRASTVIL</sequence>